<feature type="domain" description="Diacylglycerol glucosyltransferase N-terminal" evidence="6">
    <location>
        <begin position="21"/>
        <end position="188"/>
    </location>
</feature>
<evidence type="ECO:0000259" key="5">
    <source>
        <dbReference type="Pfam" id="PF04101"/>
    </source>
</evidence>
<protein>
    <submittedName>
        <fullName evidence="7">Processive diacylglycerol beta-glucosyltransferase</fullName>
        <ecNumber evidence="7">2.4.1.-</ecNumber>
    </submittedName>
</protein>
<evidence type="ECO:0000256" key="3">
    <source>
        <dbReference type="ARBA" id="ARBA00022676"/>
    </source>
</evidence>
<keyword evidence="4 7" id="KW-0808">Transferase</keyword>
<evidence type="ECO:0000313" key="8">
    <source>
        <dbReference type="Proteomes" id="UP000234237"/>
    </source>
</evidence>
<dbReference type="Pfam" id="PF06925">
    <property type="entry name" value="MGDG_synth"/>
    <property type="match status" value="1"/>
</dbReference>
<evidence type="ECO:0000313" key="7">
    <source>
        <dbReference type="EMBL" id="AUJ23264.1"/>
    </source>
</evidence>
<dbReference type="AlphaFoldDB" id="A0A2K9IV69"/>
<reference evidence="8" key="1">
    <citation type="submission" date="2016-11" db="EMBL/GenBank/DDBJ databases">
        <title>Complete genome sequence of Virgibacillus pantothenticus 21D, a halophilic bacterium isolated from the deep hypersaline anoxic basin Discovery in the Mediterranean Sea.</title>
        <authorList>
            <person name="Zeaiter Z."/>
            <person name="Booth J.M."/>
            <person name="Prosdocimi E.M."/>
            <person name="Mapelli F."/>
            <person name="Fusi M."/>
            <person name="Daffonchio D."/>
            <person name="Borin S."/>
            <person name="Crotti E."/>
        </authorList>
    </citation>
    <scope>NUCLEOTIDE SEQUENCE [LARGE SCALE GENOMIC DNA]</scope>
    <source>
        <strain evidence="8">21D</strain>
    </source>
</reference>
<feature type="domain" description="Glycosyl transferase family 28 C-terminal" evidence="5">
    <location>
        <begin position="207"/>
        <end position="352"/>
    </location>
</feature>
<dbReference type="GO" id="GO:0009247">
    <property type="term" value="P:glycolipid biosynthetic process"/>
    <property type="evidence" value="ECO:0007669"/>
    <property type="project" value="InterPro"/>
</dbReference>
<dbReference type="PANTHER" id="PTHR43025:SF3">
    <property type="entry name" value="MONOGALACTOSYLDIACYLGLYCEROL SYNTHASE 1, CHLOROPLASTIC"/>
    <property type="match status" value="1"/>
</dbReference>
<dbReference type="InterPro" id="IPR050519">
    <property type="entry name" value="Glycosyltransf_28_UgtP"/>
</dbReference>
<dbReference type="InterPro" id="IPR007235">
    <property type="entry name" value="Glyco_trans_28_C"/>
</dbReference>
<evidence type="ECO:0000256" key="1">
    <source>
        <dbReference type="ARBA" id="ARBA00004370"/>
    </source>
</evidence>
<dbReference type="RefSeq" id="WP_164085251.1">
    <property type="nucleotide sequence ID" value="NZ_CP018622.1"/>
</dbReference>
<keyword evidence="3 7" id="KW-0328">Glycosyltransferase</keyword>
<dbReference type="SUPFAM" id="SSF53756">
    <property type="entry name" value="UDP-Glycosyltransferase/glycogen phosphorylase"/>
    <property type="match status" value="1"/>
</dbReference>
<dbReference type="GO" id="GO:0016758">
    <property type="term" value="F:hexosyltransferase activity"/>
    <property type="evidence" value="ECO:0007669"/>
    <property type="project" value="InterPro"/>
</dbReference>
<dbReference type="InterPro" id="IPR009695">
    <property type="entry name" value="Diacylglyc_glucosyltr_N"/>
</dbReference>
<comment type="similarity">
    <text evidence="2">Belongs to the glycosyltransferase 28 family.</text>
</comment>
<accession>A0A2K9IV69</accession>
<dbReference type="EMBL" id="CP018622">
    <property type="protein sequence ID" value="AUJ23264.1"/>
    <property type="molecule type" value="Genomic_DNA"/>
</dbReference>
<dbReference type="KEGG" id="vpn:A21D_00150"/>
<dbReference type="Proteomes" id="UP000234237">
    <property type="component" value="Chromosome"/>
</dbReference>
<dbReference type="GO" id="GO:0016020">
    <property type="term" value="C:membrane"/>
    <property type="evidence" value="ECO:0007669"/>
    <property type="project" value="UniProtKB-SubCell"/>
</dbReference>
<organism evidence="7 8">
    <name type="scientific">Virgibacillus dokdonensis</name>
    <dbReference type="NCBI Taxonomy" id="302167"/>
    <lineage>
        <taxon>Bacteria</taxon>
        <taxon>Bacillati</taxon>
        <taxon>Bacillota</taxon>
        <taxon>Bacilli</taxon>
        <taxon>Bacillales</taxon>
        <taxon>Bacillaceae</taxon>
        <taxon>Virgibacillus</taxon>
    </lineage>
</organism>
<dbReference type="PANTHER" id="PTHR43025">
    <property type="entry name" value="MONOGALACTOSYLDIACYLGLYCEROL SYNTHASE"/>
    <property type="match status" value="1"/>
</dbReference>
<proteinExistence type="inferred from homology"/>
<evidence type="ECO:0000256" key="2">
    <source>
        <dbReference type="ARBA" id="ARBA00006962"/>
    </source>
</evidence>
<dbReference type="Gene3D" id="3.40.50.2000">
    <property type="entry name" value="Glycogen Phosphorylase B"/>
    <property type="match status" value="1"/>
</dbReference>
<comment type="subcellular location">
    <subcellularLocation>
        <location evidence="1">Membrane</location>
    </subcellularLocation>
</comment>
<dbReference type="STRING" id="302167.GCA_900166595_03003"/>
<gene>
    <name evidence="7" type="primary">ugtP</name>
    <name evidence="7" type="ORF">A21D_00150</name>
</gene>
<name>A0A2K9IV69_9BACI</name>
<sequence>MRQMQPSEALFLPFLQIPSGHHHVADALIAEYKSIYPNHRYEKVDILSYGYKSIEKLVSSTYLTWIKYFPEGYDRLYSFLVYKQGTKKRSRQWHYETLFRPILQKVVQQAGANILFFTHALPSNMASVLKQQRKIEAITVNVYTDFFINALWGTKGIDYHFVPTLSMKQYLIQCGVQESSIFVTGIPVHPYFYYTNSNQNQKEELQILIAGGSLGTGDLECLLNELNLSSRAHFYVLCGQNEQLYQKLYSKKSCHITPLRYLHSKQTMNQLYERVDAVITKPGGVTVSECLMKRKPLFIYSALPGQERINLQELTRLGLVQVIDKNKPIGKQIMDFFSNDYKQQQLYQQMHNYFENMELDSVASIMKRITEESKHRGGVVSPTYKMG</sequence>
<evidence type="ECO:0000256" key="4">
    <source>
        <dbReference type="ARBA" id="ARBA00022679"/>
    </source>
</evidence>
<evidence type="ECO:0000259" key="6">
    <source>
        <dbReference type="Pfam" id="PF06925"/>
    </source>
</evidence>
<dbReference type="Pfam" id="PF04101">
    <property type="entry name" value="Glyco_tran_28_C"/>
    <property type="match status" value="1"/>
</dbReference>
<dbReference type="EC" id="2.4.1.-" evidence="7"/>